<dbReference type="AlphaFoldDB" id="K4KP10"/>
<dbReference type="KEGG" id="saga:M5M_13540"/>
<dbReference type="HOGENOM" id="CLU_047037_1_1_6"/>
<proteinExistence type="predicted"/>
<dbReference type="InterPro" id="IPR008551">
    <property type="entry name" value="TANGO2"/>
</dbReference>
<reference evidence="1 2" key="1">
    <citation type="journal article" date="2013" name="Genome Announc.">
        <title>Complete genome sequence of Simiduia agarivorans SA1(T), a marine bacterium able to degrade a variety of polysaccharides.</title>
        <authorList>
            <person name="Lin S.Y."/>
            <person name="Shieh W.Y."/>
            <person name="Chen J.S."/>
            <person name="Tang S.L."/>
        </authorList>
    </citation>
    <scope>NUCLEOTIDE SEQUENCE [LARGE SCALE GENOMIC DNA]</scope>
    <source>
        <strain evidence="2">DSM 21679 / JCM 13881 / BCRC 17597 / SA1</strain>
    </source>
</reference>
<dbReference type="STRING" id="1117647.M5M_13540"/>
<name>K4KP10_SIMAS</name>
<protein>
    <recommendedName>
        <fullName evidence="3">NRDE family protein</fullName>
    </recommendedName>
</protein>
<dbReference type="EMBL" id="CP003746">
    <property type="protein sequence ID" value="AFU99848.1"/>
    <property type="molecule type" value="Genomic_DNA"/>
</dbReference>
<gene>
    <name evidence="1" type="ordered locus">M5M_13540</name>
</gene>
<accession>K4KP10</accession>
<evidence type="ECO:0008006" key="3">
    <source>
        <dbReference type="Google" id="ProtNLM"/>
    </source>
</evidence>
<dbReference type="PANTHER" id="PTHR17985:SF8">
    <property type="entry name" value="TRANSPORT AND GOLGI ORGANIZATION PROTEIN 2 HOMOLOG"/>
    <property type="match status" value="1"/>
</dbReference>
<dbReference type="Pfam" id="PF05742">
    <property type="entry name" value="TANGO2"/>
    <property type="match status" value="1"/>
</dbReference>
<keyword evidence="2" id="KW-1185">Reference proteome</keyword>
<dbReference type="RefSeq" id="WP_015048010.1">
    <property type="nucleotide sequence ID" value="NC_018868.3"/>
</dbReference>
<evidence type="ECO:0000313" key="1">
    <source>
        <dbReference type="EMBL" id="AFU99848.1"/>
    </source>
</evidence>
<organism evidence="1 2">
    <name type="scientific">Simiduia agarivorans (strain DSM 21679 / JCM 13881 / BCRC 17597 / SA1)</name>
    <dbReference type="NCBI Taxonomy" id="1117647"/>
    <lineage>
        <taxon>Bacteria</taxon>
        <taxon>Pseudomonadati</taxon>
        <taxon>Pseudomonadota</taxon>
        <taxon>Gammaproteobacteria</taxon>
        <taxon>Cellvibrionales</taxon>
        <taxon>Cellvibrionaceae</taxon>
        <taxon>Simiduia</taxon>
    </lineage>
</organism>
<evidence type="ECO:0000313" key="2">
    <source>
        <dbReference type="Proteomes" id="UP000000466"/>
    </source>
</evidence>
<dbReference type="Proteomes" id="UP000000466">
    <property type="component" value="Chromosome"/>
</dbReference>
<dbReference type="PANTHER" id="PTHR17985">
    <property type="entry name" value="SER/THR-RICH PROTEIN T10 IN DGCR REGION"/>
    <property type="match status" value="1"/>
</dbReference>
<dbReference type="eggNOG" id="COG3332">
    <property type="taxonomic scope" value="Bacteria"/>
</dbReference>
<dbReference type="OrthoDB" id="4380123at2"/>
<sequence>MCLIFLAIQQHPRWPLIVAANRDEFHHRLTRPAQRWPEQPQWLGGKDLQAGGSWLMASEQARWAALTNIRNPAAPVAQGSRGTLILDALRGRAPALNADVGGYNLLKGELSPGGWQIDYHTNGGGIHPPGSQRLKPGCYGLSNAGLDSPWPKVTQGKSAFVNAVGTEEDADLRQALWALLAHRATADTAELPDTGVGLEWETRLSARFIVSPDYGTRASSLLLLDGQGRGQLWERQFDNAGEMQNEVCLPLLGDARL</sequence>